<proteinExistence type="predicted"/>
<dbReference type="Proteomes" id="UP001295444">
    <property type="component" value="Chromosome 04"/>
</dbReference>
<organism evidence="1 2">
    <name type="scientific">Pelobates cultripes</name>
    <name type="common">Western spadefoot toad</name>
    <dbReference type="NCBI Taxonomy" id="61616"/>
    <lineage>
        <taxon>Eukaryota</taxon>
        <taxon>Metazoa</taxon>
        <taxon>Chordata</taxon>
        <taxon>Craniata</taxon>
        <taxon>Vertebrata</taxon>
        <taxon>Euteleostomi</taxon>
        <taxon>Amphibia</taxon>
        <taxon>Batrachia</taxon>
        <taxon>Anura</taxon>
        <taxon>Pelobatoidea</taxon>
        <taxon>Pelobatidae</taxon>
        <taxon>Pelobates</taxon>
    </lineage>
</organism>
<evidence type="ECO:0000313" key="1">
    <source>
        <dbReference type="EMBL" id="CAH2284048.1"/>
    </source>
</evidence>
<reference evidence="1" key="1">
    <citation type="submission" date="2022-03" db="EMBL/GenBank/DDBJ databases">
        <authorList>
            <person name="Alioto T."/>
            <person name="Alioto T."/>
            <person name="Gomez Garrido J."/>
        </authorList>
    </citation>
    <scope>NUCLEOTIDE SEQUENCE</scope>
</reference>
<dbReference type="AlphaFoldDB" id="A0AAD1W0W5"/>
<name>A0AAD1W0W5_PELCU</name>
<protein>
    <submittedName>
        <fullName evidence="1">Uncharacterized protein</fullName>
    </submittedName>
</protein>
<dbReference type="EMBL" id="OW240915">
    <property type="protein sequence ID" value="CAH2284048.1"/>
    <property type="molecule type" value="Genomic_DNA"/>
</dbReference>
<evidence type="ECO:0000313" key="2">
    <source>
        <dbReference type="Proteomes" id="UP001295444"/>
    </source>
</evidence>
<sequence>MLGELHCNIAADIVKFREEISGVPAGLQNTEHNTAAQKTRLVAVEQQLLALQKAQRQHQDSMAVLEDKRRWKNVKVLA</sequence>
<keyword evidence="2" id="KW-1185">Reference proteome</keyword>
<gene>
    <name evidence="1" type="ORF">PECUL_23A057113</name>
</gene>
<accession>A0AAD1W0W5</accession>